<proteinExistence type="predicted"/>
<accession>A0A0C3HB36</accession>
<dbReference type="HOGENOM" id="CLU_1023357_0_0_1"/>
<dbReference type="GO" id="GO:0000287">
    <property type="term" value="F:magnesium ion binding"/>
    <property type="evidence" value="ECO:0007669"/>
    <property type="project" value="InterPro"/>
</dbReference>
<dbReference type="InParanoid" id="A0A0C3HB36"/>
<dbReference type="Proteomes" id="UP000054321">
    <property type="component" value="Unassembled WGS sequence"/>
</dbReference>
<dbReference type="GO" id="GO:0008897">
    <property type="term" value="F:holo-[acyl-carrier-protein] synthase activity"/>
    <property type="evidence" value="ECO:0007669"/>
    <property type="project" value="InterPro"/>
</dbReference>
<keyword evidence="2" id="KW-1185">Reference proteome</keyword>
<dbReference type="AlphaFoldDB" id="A0A0C3HB36"/>
<gene>
    <name evidence="1" type="ORF">OIDMADRAFT_180679</name>
</gene>
<organism evidence="1 2">
    <name type="scientific">Oidiodendron maius (strain Zn)</name>
    <dbReference type="NCBI Taxonomy" id="913774"/>
    <lineage>
        <taxon>Eukaryota</taxon>
        <taxon>Fungi</taxon>
        <taxon>Dikarya</taxon>
        <taxon>Ascomycota</taxon>
        <taxon>Pezizomycotina</taxon>
        <taxon>Leotiomycetes</taxon>
        <taxon>Leotiomycetes incertae sedis</taxon>
        <taxon>Myxotrichaceae</taxon>
        <taxon>Oidiodendron</taxon>
    </lineage>
</organism>
<evidence type="ECO:0008006" key="3">
    <source>
        <dbReference type="Google" id="ProtNLM"/>
    </source>
</evidence>
<evidence type="ECO:0000313" key="1">
    <source>
        <dbReference type="EMBL" id="KIN00440.1"/>
    </source>
</evidence>
<dbReference type="OrthoDB" id="15433at2759"/>
<evidence type="ECO:0000313" key="2">
    <source>
        <dbReference type="Proteomes" id="UP000054321"/>
    </source>
</evidence>
<dbReference type="InterPro" id="IPR037143">
    <property type="entry name" value="4-PPantetheinyl_Trfase_dom_sf"/>
</dbReference>
<protein>
    <recommendedName>
        <fullName evidence="3">4'-phosphopantetheinyl transferase domain-containing protein</fullName>
    </recommendedName>
</protein>
<dbReference type="Gene3D" id="3.90.470.20">
    <property type="entry name" value="4'-phosphopantetheinyl transferase domain"/>
    <property type="match status" value="2"/>
</dbReference>
<reference evidence="2" key="2">
    <citation type="submission" date="2015-01" db="EMBL/GenBank/DDBJ databases">
        <title>Evolutionary Origins and Diversification of the Mycorrhizal Mutualists.</title>
        <authorList>
            <consortium name="DOE Joint Genome Institute"/>
            <consortium name="Mycorrhizal Genomics Consortium"/>
            <person name="Kohler A."/>
            <person name="Kuo A."/>
            <person name="Nagy L.G."/>
            <person name="Floudas D."/>
            <person name="Copeland A."/>
            <person name="Barry K.W."/>
            <person name="Cichocki N."/>
            <person name="Veneault-Fourrey C."/>
            <person name="LaButti K."/>
            <person name="Lindquist E.A."/>
            <person name="Lipzen A."/>
            <person name="Lundell T."/>
            <person name="Morin E."/>
            <person name="Murat C."/>
            <person name="Riley R."/>
            <person name="Ohm R."/>
            <person name="Sun H."/>
            <person name="Tunlid A."/>
            <person name="Henrissat B."/>
            <person name="Grigoriev I.V."/>
            <person name="Hibbett D.S."/>
            <person name="Martin F."/>
        </authorList>
    </citation>
    <scope>NUCLEOTIDE SEQUENCE [LARGE SCALE GENOMIC DNA]</scope>
    <source>
        <strain evidence="2">Zn</strain>
    </source>
</reference>
<reference evidence="1 2" key="1">
    <citation type="submission" date="2014-04" db="EMBL/GenBank/DDBJ databases">
        <authorList>
            <consortium name="DOE Joint Genome Institute"/>
            <person name="Kuo A."/>
            <person name="Martino E."/>
            <person name="Perotto S."/>
            <person name="Kohler A."/>
            <person name="Nagy L.G."/>
            <person name="Floudas D."/>
            <person name="Copeland A."/>
            <person name="Barry K.W."/>
            <person name="Cichocki N."/>
            <person name="Veneault-Fourrey C."/>
            <person name="LaButti K."/>
            <person name="Lindquist E.A."/>
            <person name="Lipzen A."/>
            <person name="Lundell T."/>
            <person name="Morin E."/>
            <person name="Murat C."/>
            <person name="Sun H."/>
            <person name="Tunlid A."/>
            <person name="Henrissat B."/>
            <person name="Grigoriev I.V."/>
            <person name="Hibbett D.S."/>
            <person name="Martin F."/>
            <person name="Nordberg H.P."/>
            <person name="Cantor M.N."/>
            <person name="Hua S.X."/>
        </authorList>
    </citation>
    <scope>NUCLEOTIDE SEQUENCE [LARGE SCALE GENOMIC DNA]</scope>
    <source>
        <strain evidence="1 2">Zn</strain>
    </source>
</reference>
<name>A0A0C3HB36_OIDMZ</name>
<dbReference type="EMBL" id="KN832877">
    <property type="protein sequence ID" value="KIN00440.1"/>
    <property type="molecule type" value="Genomic_DNA"/>
</dbReference>
<sequence>MPRPFPFPITIGTDICSVQRIFNILKAQNSSGANAFLRRILIEQEREQFQARSYAGTLQMWHKLQRQKLQLDKRREDLGIPKAWREQLALMARDNPQTDQSATNIPKLNREARFNMPTNSQTPLESLTRKVNNVEILRQLEDEIEKEDGTMQTQLQKVAQFLAGRQVQRLTMKAHQHRRLTWHDIWIRGREAQYGMTQAPEALIISETGGWEDAQIVPMSISHDDGYATAVCLAFEGEPGPGYPTQGGLAAYRRKKR</sequence>